<proteinExistence type="predicted"/>
<evidence type="ECO:0000313" key="1">
    <source>
        <dbReference type="EMBL" id="KAG7509524.1"/>
    </source>
</evidence>
<dbReference type="EMBL" id="JAGKHQ010000009">
    <property type="protein sequence ID" value="KAG7509524.1"/>
    <property type="molecule type" value="Genomic_DNA"/>
</dbReference>
<comment type="caution">
    <text evidence="1">The sequence shown here is derived from an EMBL/GenBank/DDBJ whole genome shotgun (WGS) entry which is preliminary data.</text>
</comment>
<accession>A0AAV6RXR7</accession>
<name>A0AAV6RXR7_SOLSE</name>
<sequence>MQSTLIKVTSWSRPWKVLRTSDKVWQPEEDVKNGQHTSDLTCERRIAYSPPCTFLWDLYFLPNTSVYKQTLNKEFLNHRRQRSDCDC</sequence>
<dbReference type="Proteomes" id="UP000693946">
    <property type="component" value="Linkage Group LG17"/>
</dbReference>
<evidence type="ECO:0000313" key="2">
    <source>
        <dbReference type="Proteomes" id="UP000693946"/>
    </source>
</evidence>
<organism evidence="1 2">
    <name type="scientific">Solea senegalensis</name>
    <name type="common">Senegalese sole</name>
    <dbReference type="NCBI Taxonomy" id="28829"/>
    <lineage>
        <taxon>Eukaryota</taxon>
        <taxon>Metazoa</taxon>
        <taxon>Chordata</taxon>
        <taxon>Craniata</taxon>
        <taxon>Vertebrata</taxon>
        <taxon>Euteleostomi</taxon>
        <taxon>Actinopterygii</taxon>
        <taxon>Neopterygii</taxon>
        <taxon>Teleostei</taxon>
        <taxon>Neoteleostei</taxon>
        <taxon>Acanthomorphata</taxon>
        <taxon>Carangaria</taxon>
        <taxon>Pleuronectiformes</taxon>
        <taxon>Pleuronectoidei</taxon>
        <taxon>Soleidae</taxon>
        <taxon>Solea</taxon>
    </lineage>
</organism>
<reference evidence="1 2" key="1">
    <citation type="journal article" date="2021" name="Sci. Rep.">
        <title>Chromosome anchoring in Senegalese sole (Solea senegalensis) reveals sex-associated markers and genome rearrangements in flatfish.</title>
        <authorList>
            <person name="Guerrero-Cozar I."/>
            <person name="Gomez-Garrido J."/>
            <person name="Berbel C."/>
            <person name="Martinez-Blanch J.F."/>
            <person name="Alioto T."/>
            <person name="Claros M.G."/>
            <person name="Gagnaire P.A."/>
            <person name="Manchado M."/>
        </authorList>
    </citation>
    <scope>NUCLEOTIDE SEQUENCE [LARGE SCALE GENOMIC DNA]</scope>
    <source>
        <strain evidence="1">Sse05_10M</strain>
    </source>
</reference>
<dbReference type="AlphaFoldDB" id="A0AAV6RXR7"/>
<protein>
    <submittedName>
        <fullName evidence="1">Uncharacterized protein</fullName>
    </submittedName>
</protein>
<gene>
    <name evidence="1" type="ORF">JOB18_046794</name>
</gene>
<keyword evidence="2" id="KW-1185">Reference proteome</keyword>